<organism evidence="4 5">
    <name type="scientific">Pristionchus mayeri</name>
    <dbReference type="NCBI Taxonomy" id="1317129"/>
    <lineage>
        <taxon>Eukaryota</taxon>
        <taxon>Metazoa</taxon>
        <taxon>Ecdysozoa</taxon>
        <taxon>Nematoda</taxon>
        <taxon>Chromadorea</taxon>
        <taxon>Rhabditida</taxon>
        <taxon>Rhabditina</taxon>
        <taxon>Diplogasteromorpha</taxon>
        <taxon>Diplogasteroidea</taxon>
        <taxon>Neodiplogasteridae</taxon>
        <taxon>Pristionchus</taxon>
    </lineage>
</organism>
<dbReference type="EMBL" id="BTRK01000002">
    <property type="protein sequence ID" value="GMR35403.1"/>
    <property type="molecule type" value="Genomic_DNA"/>
</dbReference>
<dbReference type="AlphaFoldDB" id="A0AAN5C367"/>
<keyword evidence="2" id="KW-0813">Transport</keyword>
<name>A0AAN5C367_9BILA</name>
<evidence type="ECO:0000313" key="4">
    <source>
        <dbReference type="EMBL" id="GMR35403.1"/>
    </source>
</evidence>
<dbReference type="PANTHER" id="PTHR23316">
    <property type="entry name" value="IMPORTIN ALPHA"/>
    <property type="match status" value="1"/>
</dbReference>
<reference evidence="5" key="1">
    <citation type="submission" date="2022-10" db="EMBL/GenBank/DDBJ databases">
        <title>Genome assembly of Pristionchus species.</title>
        <authorList>
            <person name="Yoshida K."/>
            <person name="Sommer R.J."/>
        </authorList>
    </citation>
    <scope>NUCLEOTIDE SEQUENCE [LARGE SCALE GENOMIC DNA]</scope>
    <source>
        <strain evidence="5">RS5460</strain>
    </source>
</reference>
<sequence>RLRDQCIWGVANIAADCVECKQAVRATGVLDVIANQMYIGEFHSAESTRCAIWCCLNILRGANVDLTTKTARMLLTAITKTMRRFEWNEDILKDSLLTLSMLADDRNFSHHPRAWSEQIDAMLDEPGLVPATLAAIDTGNSAIVSPALRFIGNIITGTDEQTERVVMREGFVQLVGRYLGSSTSQVRREAAWILSNIAAGPAHHLDMILTNSSLIVMLLHSLHHDDIRMKKEVCWLIANCLSSLTTEPRPEKLSDFLGYGVLAIVDFATKSCNDTRLIGKIREVLSSLLIVHPEFWPVVERAGAGATPLLEVPRRKRRVADYVIYNEEAMEI</sequence>
<comment type="similarity">
    <text evidence="1">Belongs to the importin alpha family.</text>
</comment>
<dbReference type="InterPro" id="IPR016024">
    <property type="entry name" value="ARM-type_fold"/>
</dbReference>
<evidence type="ECO:0000256" key="3">
    <source>
        <dbReference type="ARBA" id="ARBA00022927"/>
    </source>
</evidence>
<dbReference type="SMART" id="SM00185">
    <property type="entry name" value="ARM"/>
    <property type="match status" value="3"/>
</dbReference>
<dbReference type="Gene3D" id="1.25.10.10">
    <property type="entry name" value="Leucine-rich Repeat Variant"/>
    <property type="match status" value="1"/>
</dbReference>
<dbReference type="InterPro" id="IPR011989">
    <property type="entry name" value="ARM-like"/>
</dbReference>
<dbReference type="SUPFAM" id="SSF48371">
    <property type="entry name" value="ARM repeat"/>
    <property type="match status" value="1"/>
</dbReference>
<keyword evidence="5" id="KW-1185">Reference proteome</keyword>
<evidence type="ECO:0000256" key="1">
    <source>
        <dbReference type="ARBA" id="ARBA00010394"/>
    </source>
</evidence>
<evidence type="ECO:0000256" key="2">
    <source>
        <dbReference type="ARBA" id="ARBA00022448"/>
    </source>
</evidence>
<dbReference type="GO" id="GO:0015031">
    <property type="term" value="P:protein transport"/>
    <property type="evidence" value="ECO:0007669"/>
    <property type="project" value="UniProtKB-KW"/>
</dbReference>
<dbReference type="Proteomes" id="UP001328107">
    <property type="component" value="Unassembled WGS sequence"/>
</dbReference>
<comment type="caution">
    <text evidence="4">The sequence shown here is derived from an EMBL/GenBank/DDBJ whole genome shotgun (WGS) entry which is preliminary data.</text>
</comment>
<keyword evidence="3" id="KW-0653">Protein transport</keyword>
<accession>A0AAN5C367</accession>
<evidence type="ECO:0000313" key="5">
    <source>
        <dbReference type="Proteomes" id="UP001328107"/>
    </source>
</evidence>
<feature type="non-terminal residue" evidence="4">
    <location>
        <position position="1"/>
    </location>
</feature>
<dbReference type="InterPro" id="IPR000225">
    <property type="entry name" value="Armadillo"/>
</dbReference>
<gene>
    <name evidence="4" type="ORF">PMAYCL1PPCAC_05598</name>
</gene>
<protein>
    <submittedName>
        <fullName evidence="4">Uncharacterized protein</fullName>
    </submittedName>
</protein>
<proteinExistence type="inferred from homology"/>